<dbReference type="STRING" id="92696.A0A4R0RCP1"/>
<feature type="compositionally biased region" description="Pro residues" evidence="1">
    <location>
        <begin position="640"/>
        <end position="650"/>
    </location>
</feature>
<dbReference type="PANTHER" id="PTHR38846">
    <property type="entry name" value="C3H1-TYPE DOMAIN-CONTAINING PROTEIN"/>
    <property type="match status" value="1"/>
</dbReference>
<name>A0A4R0RCP1_9APHY</name>
<sequence>MSNTRSYIDQFYRSYPGFRRDRRLPYKNQFYALCDHMQWDKKDEDRQEALDDLKEALVAQFNDNYGQDANDIQSWRTLCEAIGLDPPARLQDCREMVRSTHVNLVDLALASEDFAGPVQIFDSEWELAKYTRETKKFFPRAHVSAGGVLKFLLRRILDPSDPDESGARGSKRKRDHGDDNGEDDNDYDHLGSNQGGHSGKGGSEDLPAHAAYDEILAWIDARKAEDEYPSYVNQTASSVAVPHTTTSRSQIPAPPAVVPTAPHPAQPSTKSVHSQAQAAESKLPRPKRARLAAPTTVTQPQPTSAPPRQRNKHGVRVKKPMPVIVIDSDSSSEEKTAARAADRTLFTQPTVSTPTQRKVTERKIYVNPDTPEYANAGVILLRLEEGRSMSVMTALSLASMASYAYDQVHNGMPLPTQRSRTHIEDFYAQYPGFYFDAGLPWQKQFHALCDHCDWKWGNPVREEALKALKRKLVLQFNEVFGEDGDDMRAWRSLCQILRIYPVPPDLVSCRRAVQAVHVNLVDLTLSKTDLGGQLQIFDSEYALSEYTKETAKWFPRNDVRTGGVLKYLLRHIHDPEPLPSAVLRAAKRKHEDDDSNVNDQGGSDGSGFGYPLQPSRTANTATSPPVRAVSTKRPRIVSKKPPPPPPPPPRKFTSYPYGNFNSSRPLASKAPKAHVEVIEISSDSEDEKPKPHSRRVPKAAPKRRPPPLAREPKPPVIPEFKLATFSFSQYAKKFKEEVLPTVLASRENRVLPPSAVALKGEPLASQIPMPSPTLGEDSHIQLTSPALELEDAALADSLLDDNFWSDDEFNATQSSKTAATSSQTRMSSPILALEDVSLANSLMDDSFWSDDEFNEPSSSQFCASASI</sequence>
<feature type="region of interest" description="Disordered" evidence="1">
    <location>
        <begin position="160"/>
        <end position="206"/>
    </location>
</feature>
<feature type="compositionally biased region" description="Basic residues" evidence="1">
    <location>
        <begin position="691"/>
        <end position="705"/>
    </location>
</feature>
<organism evidence="2 3">
    <name type="scientific">Steccherinum ochraceum</name>
    <dbReference type="NCBI Taxonomy" id="92696"/>
    <lineage>
        <taxon>Eukaryota</taxon>
        <taxon>Fungi</taxon>
        <taxon>Dikarya</taxon>
        <taxon>Basidiomycota</taxon>
        <taxon>Agaricomycotina</taxon>
        <taxon>Agaricomycetes</taxon>
        <taxon>Polyporales</taxon>
        <taxon>Steccherinaceae</taxon>
        <taxon>Steccherinum</taxon>
    </lineage>
</organism>
<dbReference type="Proteomes" id="UP000292702">
    <property type="component" value="Unassembled WGS sequence"/>
</dbReference>
<feature type="compositionally biased region" description="Pro residues" evidence="1">
    <location>
        <begin position="706"/>
        <end position="715"/>
    </location>
</feature>
<feature type="compositionally biased region" description="Polar residues" evidence="1">
    <location>
        <begin position="268"/>
        <end position="278"/>
    </location>
</feature>
<protein>
    <submittedName>
        <fullName evidence="2">Uncharacterized protein</fullName>
    </submittedName>
</protein>
<feature type="compositionally biased region" description="Low complexity" evidence="1">
    <location>
        <begin position="292"/>
        <end position="302"/>
    </location>
</feature>
<dbReference type="PANTHER" id="PTHR38846:SF1">
    <property type="entry name" value="C3H1-TYPE DOMAIN-CONTAINING PROTEIN"/>
    <property type="match status" value="1"/>
</dbReference>
<dbReference type="OrthoDB" id="6105938at2759"/>
<comment type="caution">
    <text evidence="2">The sequence shown here is derived from an EMBL/GenBank/DDBJ whole genome shotgun (WGS) entry which is preliminary data.</text>
</comment>
<evidence type="ECO:0000313" key="3">
    <source>
        <dbReference type="Proteomes" id="UP000292702"/>
    </source>
</evidence>
<gene>
    <name evidence="2" type="ORF">EIP91_003063</name>
</gene>
<accession>A0A4R0RCP1</accession>
<dbReference type="EMBL" id="RWJN01000197">
    <property type="protein sequence ID" value="TCD65132.1"/>
    <property type="molecule type" value="Genomic_DNA"/>
</dbReference>
<evidence type="ECO:0000313" key="2">
    <source>
        <dbReference type="EMBL" id="TCD65132.1"/>
    </source>
</evidence>
<proteinExistence type="predicted"/>
<feature type="compositionally biased region" description="Pro residues" evidence="1">
    <location>
        <begin position="252"/>
        <end position="265"/>
    </location>
</feature>
<evidence type="ECO:0000256" key="1">
    <source>
        <dbReference type="SAM" id="MobiDB-lite"/>
    </source>
</evidence>
<feature type="compositionally biased region" description="Polar residues" evidence="1">
    <location>
        <begin position="241"/>
        <end position="250"/>
    </location>
</feature>
<feature type="compositionally biased region" description="Polar residues" evidence="1">
    <location>
        <begin position="614"/>
        <end position="623"/>
    </location>
</feature>
<feature type="region of interest" description="Disordered" evidence="1">
    <location>
        <begin position="586"/>
        <end position="715"/>
    </location>
</feature>
<dbReference type="AlphaFoldDB" id="A0A4R0RCP1"/>
<keyword evidence="3" id="KW-1185">Reference proteome</keyword>
<feature type="region of interest" description="Disordered" evidence="1">
    <location>
        <begin position="241"/>
        <end position="315"/>
    </location>
</feature>
<reference evidence="2 3" key="1">
    <citation type="submission" date="2018-11" db="EMBL/GenBank/DDBJ databases">
        <title>Genome assembly of Steccherinum ochraceum LE-BIN_3174, the white-rot fungus of the Steccherinaceae family (The Residual Polyporoid clade, Polyporales, Basidiomycota).</title>
        <authorList>
            <person name="Fedorova T.V."/>
            <person name="Glazunova O.A."/>
            <person name="Landesman E.O."/>
            <person name="Moiseenko K.V."/>
            <person name="Psurtseva N.V."/>
            <person name="Savinova O.S."/>
            <person name="Shakhova N.V."/>
            <person name="Tyazhelova T.V."/>
            <person name="Vasina D.V."/>
        </authorList>
    </citation>
    <scope>NUCLEOTIDE SEQUENCE [LARGE SCALE GENOMIC DNA]</scope>
    <source>
        <strain evidence="2 3">LE-BIN_3174</strain>
    </source>
</reference>